<evidence type="ECO:0000256" key="9">
    <source>
        <dbReference type="ARBA" id="ARBA00023224"/>
    </source>
</evidence>
<dbReference type="CDD" id="cd00637">
    <property type="entry name" value="7tm_classA_rhodopsin-like"/>
    <property type="match status" value="1"/>
</dbReference>
<dbReference type="STRING" id="35525.A0A162RKN7"/>
<organism evidence="12 13">
    <name type="scientific">Daphnia magna</name>
    <dbReference type="NCBI Taxonomy" id="35525"/>
    <lineage>
        <taxon>Eukaryota</taxon>
        <taxon>Metazoa</taxon>
        <taxon>Ecdysozoa</taxon>
        <taxon>Arthropoda</taxon>
        <taxon>Crustacea</taxon>
        <taxon>Branchiopoda</taxon>
        <taxon>Diplostraca</taxon>
        <taxon>Cladocera</taxon>
        <taxon>Anomopoda</taxon>
        <taxon>Daphniidae</taxon>
        <taxon>Daphnia</taxon>
    </lineage>
</organism>
<keyword evidence="7" id="KW-0675">Receptor</keyword>
<dbReference type="GO" id="GO:0005886">
    <property type="term" value="C:plasma membrane"/>
    <property type="evidence" value="ECO:0007669"/>
    <property type="project" value="UniProtKB-SubCell"/>
</dbReference>
<comment type="subcellular location">
    <subcellularLocation>
        <location evidence="1">Cell membrane</location>
        <topology evidence="1">Multi-pass membrane protein</topology>
    </subcellularLocation>
</comment>
<evidence type="ECO:0000313" key="13">
    <source>
        <dbReference type="Proteomes" id="UP000076858"/>
    </source>
</evidence>
<dbReference type="EMBL" id="LRGB01000146">
    <property type="protein sequence ID" value="KZS20593.1"/>
    <property type="molecule type" value="Genomic_DNA"/>
</dbReference>
<keyword evidence="3 10" id="KW-0812">Transmembrane</keyword>
<dbReference type="OrthoDB" id="6363892at2759"/>
<dbReference type="PROSITE" id="PS50262">
    <property type="entry name" value="G_PROTEIN_RECEP_F1_2"/>
    <property type="match status" value="1"/>
</dbReference>
<comment type="caution">
    <text evidence="12">The sequence shown here is derived from an EMBL/GenBank/DDBJ whole genome shotgun (WGS) entry which is preliminary data.</text>
</comment>
<accession>A0A162RKN7</accession>
<proteinExistence type="predicted"/>
<reference evidence="12 13" key="1">
    <citation type="submission" date="2016-03" db="EMBL/GenBank/DDBJ databases">
        <title>EvidentialGene: Evidence-directed Construction of Genes on Genomes.</title>
        <authorList>
            <person name="Gilbert D.G."/>
            <person name="Choi J.-H."/>
            <person name="Mockaitis K."/>
            <person name="Colbourne J."/>
            <person name="Pfrender M."/>
        </authorList>
    </citation>
    <scope>NUCLEOTIDE SEQUENCE [LARGE SCALE GENOMIC DNA]</scope>
    <source>
        <strain evidence="12 13">Xinb3</strain>
        <tissue evidence="12">Complete organism</tissue>
    </source>
</reference>
<keyword evidence="5" id="KW-0297">G-protein coupled receptor</keyword>
<evidence type="ECO:0000256" key="6">
    <source>
        <dbReference type="ARBA" id="ARBA00023136"/>
    </source>
</evidence>
<dbReference type="PANTHER" id="PTHR24246">
    <property type="entry name" value="OLFACTORY RECEPTOR AND ADENOSINE RECEPTOR"/>
    <property type="match status" value="1"/>
</dbReference>
<keyword evidence="13" id="KW-1185">Reference proteome</keyword>
<feature type="transmembrane region" description="Helical" evidence="10">
    <location>
        <begin position="368"/>
        <end position="391"/>
    </location>
</feature>
<evidence type="ECO:0000256" key="2">
    <source>
        <dbReference type="ARBA" id="ARBA00022475"/>
    </source>
</evidence>
<feature type="transmembrane region" description="Helical" evidence="10">
    <location>
        <begin position="209"/>
        <end position="229"/>
    </location>
</feature>
<feature type="transmembrane region" description="Helical" evidence="10">
    <location>
        <begin position="411"/>
        <end position="428"/>
    </location>
</feature>
<sequence length="446" mass="50724">MLEHLFQTNLFMLSKLAVSESLVSDAFHDVAFFFYNVYHNNYSLILALPAFFHRCGHRLVEICFLNNFMTKEKRGIIRKSFGDFAKPPEPKLHLPKRNQLITRTKAVCNPTVMNNDTSASEDVILNENGDVYNPIDLNGLMISKCICCCIGIPLNVSIAVALIGNHQLRTKPRIVFLLGIIFSYMSFFVVAIIELIYWCLYPVESVCQAYVVCSALPQALLLLNLLLALGDRYVAIKHPLFHRRKMTERLACGIVIFSSLLTVFVQNFAYLAGLRTLRCEVWLVRVKLVTITTSLLYFACTIFNFVVYRETKNLLCEYRTICSSRNAPLDTTGKGKVGASNRQSTRTMSVHVDKRKLSRIIMQATRTLVIGVTSLAVTSCPSIVISCVFLSCRSIVDERQCRFLNWMAPYFQELGLISAVYSPIIFIVRQRELRLALTCARDNRKF</sequence>
<dbReference type="GO" id="GO:0004930">
    <property type="term" value="F:G protein-coupled receptor activity"/>
    <property type="evidence" value="ECO:0007669"/>
    <property type="project" value="UniProtKB-KW"/>
</dbReference>
<evidence type="ECO:0000256" key="1">
    <source>
        <dbReference type="ARBA" id="ARBA00004651"/>
    </source>
</evidence>
<dbReference type="GO" id="GO:0007189">
    <property type="term" value="P:adenylate cyclase-activating G protein-coupled receptor signaling pathway"/>
    <property type="evidence" value="ECO:0007669"/>
    <property type="project" value="TreeGrafter"/>
</dbReference>
<dbReference type="GO" id="GO:0001973">
    <property type="term" value="P:G protein-coupled adenosine receptor signaling pathway"/>
    <property type="evidence" value="ECO:0007669"/>
    <property type="project" value="TreeGrafter"/>
</dbReference>
<evidence type="ECO:0000256" key="3">
    <source>
        <dbReference type="ARBA" id="ARBA00022692"/>
    </source>
</evidence>
<dbReference type="Gene3D" id="1.20.1070.10">
    <property type="entry name" value="Rhodopsin 7-helix transmembrane proteins"/>
    <property type="match status" value="1"/>
</dbReference>
<evidence type="ECO:0000256" key="4">
    <source>
        <dbReference type="ARBA" id="ARBA00022989"/>
    </source>
</evidence>
<evidence type="ECO:0000256" key="5">
    <source>
        <dbReference type="ARBA" id="ARBA00023040"/>
    </source>
</evidence>
<feature type="transmembrane region" description="Helical" evidence="10">
    <location>
        <begin position="141"/>
        <end position="163"/>
    </location>
</feature>
<evidence type="ECO:0000259" key="11">
    <source>
        <dbReference type="PROSITE" id="PS50262"/>
    </source>
</evidence>
<keyword evidence="8" id="KW-0325">Glycoprotein</keyword>
<feature type="transmembrane region" description="Helical" evidence="10">
    <location>
        <begin position="250"/>
        <end position="270"/>
    </location>
</feature>
<evidence type="ECO:0000256" key="8">
    <source>
        <dbReference type="ARBA" id="ARBA00023180"/>
    </source>
</evidence>
<keyword evidence="9" id="KW-0807">Transducer</keyword>
<protein>
    <recommendedName>
        <fullName evidence="11">G-protein coupled receptors family 1 profile domain-containing protein</fullName>
    </recommendedName>
</protein>
<dbReference type="AlphaFoldDB" id="A0A162RKN7"/>
<keyword evidence="4 10" id="KW-1133">Transmembrane helix</keyword>
<feature type="transmembrane region" description="Helical" evidence="10">
    <location>
        <begin position="175"/>
        <end position="197"/>
    </location>
</feature>
<name>A0A162RKN7_9CRUS</name>
<keyword evidence="2" id="KW-1003">Cell membrane</keyword>
<keyword evidence="6 10" id="KW-0472">Membrane</keyword>
<gene>
    <name evidence="12" type="ORF">APZ42_012669</name>
</gene>
<evidence type="ECO:0000256" key="10">
    <source>
        <dbReference type="SAM" id="Phobius"/>
    </source>
</evidence>
<dbReference type="Proteomes" id="UP000076858">
    <property type="component" value="Unassembled WGS sequence"/>
</dbReference>
<dbReference type="PANTHER" id="PTHR24246:SF27">
    <property type="entry name" value="ADENOSINE RECEPTOR, ISOFORM A"/>
    <property type="match status" value="1"/>
</dbReference>
<dbReference type="SUPFAM" id="SSF81321">
    <property type="entry name" value="Family A G protein-coupled receptor-like"/>
    <property type="match status" value="1"/>
</dbReference>
<feature type="domain" description="G-protein coupled receptors family 1 profile" evidence="11">
    <location>
        <begin position="154"/>
        <end position="426"/>
    </location>
</feature>
<dbReference type="InterPro" id="IPR017452">
    <property type="entry name" value="GPCR_Rhodpsn_7TM"/>
</dbReference>
<feature type="transmembrane region" description="Helical" evidence="10">
    <location>
        <begin position="282"/>
        <end position="307"/>
    </location>
</feature>
<evidence type="ECO:0000313" key="12">
    <source>
        <dbReference type="EMBL" id="KZS20593.1"/>
    </source>
</evidence>
<evidence type="ECO:0000256" key="7">
    <source>
        <dbReference type="ARBA" id="ARBA00023170"/>
    </source>
</evidence>